<keyword evidence="2" id="KW-0560">Oxidoreductase</keyword>
<dbReference type="NCBIfam" id="NF004824">
    <property type="entry name" value="PRK06180.1"/>
    <property type="match status" value="1"/>
</dbReference>
<evidence type="ECO:0000256" key="1">
    <source>
        <dbReference type="ARBA" id="ARBA00006484"/>
    </source>
</evidence>
<dbReference type="PANTHER" id="PTHR43976">
    <property type="entry name" value="SHORT CHAIN DEHYDROGENASE"/>
    <property type="match status" value="1"/>
</dbReference>
<dbReference type="CDD" id="cd05374">
    <property type="entry name" value="17beta-HSD-like_SDR_c"/>
    <property type="match status" value="1"/>
</dbReference>
<dbReference type="RefSeq" id="WP_422921199.1">
    <property type="nucleotide sequence ID" value="NZ_JAMZEJ010000011.1"/>
</dbReference>
<dbReference type="InterPro" id="IPR002347">
    <property type="entry name" value="SDR_fam"/>
</dbReference>
<gene>
    <name evidence="4" type="ORF">NFI88_16565</name>
</gene>
<reference evidence="4 5" key="1">
    <citation type="submission" date="2022-06" db="EMBL/GenBank/DDBJ databases">
        <title>Rhizosaccharibacter gen. nov. sp. nov. KSS12, endophytic bacteria isolated from sugarcane.</title>
        <authorList>
            <person name="Pitiwittayakul N."/>
        </authorList>
    </citation>
    <scope>NUCLEOTIDE SEQUENCE [LARGE SCALE GENOMIC DNA]</scope>
    <source>
        <strain evidence="4 5">KSS12</strain>
    </source>
</reference>
<proteinExistence type="inferred from homology"/>
<dbReference type="SUPFAM" id="SSF51735">
    <property type="entry name" value="NAD(P)-binding Rossmann-fold domains"/>
    <property type="match status" value="1"/>
</dbReference>
<evidence type="ECO:0000256" key="3">
    <source>
        <dbReference type="RuleBase" id="RU000363"/>
    </source>
</evidence>
<dbReference type="InterPro" id="IPR051911">
    <property type="entry name" value="SDR_oxidoreductase"/>
</dbReference>
<evidence type="ECO:0000256" key="2">
    <source>
        <dbReference type="ARBA" id="ARBA00023002"/>
    </source>
</evidence>
<dbReference type="Proteomes" id="UP001524547">
    <property type="component" value="Unassembled WGS sequence"/>
</dbReference>
<accession>A0ABT1W1H3</accession>
<sequence length="271" mass="28771">MPKLILITGVSSGLGRAMAGEALARGHRVVGTVRHAEAGAAFEALAPGRALARRLDLADTGAIAPLVREVETSAGAIDAVVNNAGYGLEGAVEELSLPELRAQFEINVFAPVAMIQAVLPFMRARRRGHVLNVTSMGAVVTFPGLGAYHGSKFALQGLSDTLAAELEPFGIRVTSILPGVYRSDWGGRSLRGPERRMSEYEHLHDPSRREALAWGDPAALGRVVLDAIEMPEPPRRLPVGPTALAMIRDALAGFGAEIDRWQELAFADGEG</sequence>
<comment type="similarity">
    <text evidence="1 3">Belongs to the short-chain dehydrogenases/reductases (SDR) family.</text>
</comment>
<dbReference type="PRINTS" id="PR00080">
    <property type="entry name" value="SDRFAMILY"/>
</dbReference>
<name>A0ABT1W1H3_9PROT</name>
<dbReference type="PRINTS" id="PR00081">
    <property type="entry name" value="GDHRDH"/>
</dbReference>
<dbReference type="Gene3D" id="3.40.50.720">
    <property type="entry name" value="NAD(P)-binding Rossmann-like Domain"/>
    <property type="match status" value="1"/>
</dbReference>
<dbReference type="Pfam" id="PF00106">
    <property type="entry name" value="adh_short"/>
    <property type="match status" value="1"/>
</dbReference>
<comment type="caution">
    <text evidence="4">The sequence shown here is derived from an EMBL/GenBank/DDBJ whole genome shotgun (WGS) entry which is preliminary data.</text>
</comment>
<evidence type="ECO:0000313" key="5">
    <source>
        <dbReference type="Proteomes" id="UP001524547"/>
    </source>
</evidence>
<keyword evidence="5" id="KW-1185">Reference proteome</keyword>
<dbReference type="EMBL" id="JAMZEJ010000011">
    <property type="protein sequence ID" value="MCQ8242448.1"/>
    <property type="molecule type" value="Genomic_DNA"/>
</dbReference>
<dbReference type="InterPro" id="IPR036291">
    <property type="entry name" value="NAD(P)-bd_dom_sf"/>
</dbReference>
<protein>
    <submittedName>
        <fullName evidence="4">Oxidoreductase</fullName>
    </submittedName>
</protein>
<dbReference type="PANTHER" id="PTHR43976:SF16">
    <property type="entry name" value="SHORT-CHAIN DEHYDROGENASE_REDUCTASE FAMILY PROTEIN"/>
    <property type="match status" value="1"/>
</dbReference>
<evidence type="ECO:0000313" key="4">
    <source>
        <dbReference type="EMBL" id="MCQ8242448.1"/>
    </source>
</evidence>
<organism evidence="4 5">
    <name type="scientific">Rhizosaccharibacter radicis</name>
    <dbReference type="NCBI Taxonomy" id="2782605"/>
    <lineage>
        <taxon>Bacteria</taxon>
        <taxon>Pseudomonadati</taxon>
        <taxon>Pseudomonadota</taxon>
        <taxon>Alphaproteobacteria</taxon>
        <taxon>Acetobacterales</taxon>
        <taxon>Acetobacteraceae</taxon>
        <taxon>Rhizosaccharibacter</taxon>
    </lineage>
</organism>